<dbReference type="EMBL" id="LYDR01000051">
    <property type="protein sequence ID" value="ODA33554.1"/>
    <property type="molecule type" value="Genomic_DNA"/>
</dbReference>
<comment type="caution">
    <text evidence="2">The sequence shown here is derived from an EMBL/GenBank/DDBJ whole genome shotgun (WGS) entry which is preliminary data.</text>
</comment>
<sequence>MQQLGITVEEIGKEYVTRVDQLKAAGVNVDAELPAARKTKGGDADRGGDPPEMPKTIAAIADNILIKLRFVSGKSKDQQVDELVKWLEQSSGKSAEDSKKLVDALKESVRLEPESP</sequence>
<reference evidence="2 3" key="1">
    <citation type="submission" date="2016-05" db="EMBL/GenBank/DDBJ databases">
        <title>Genomic and physiological characterization of Planctopirus sp. isolated from fresh water lake.</title>
        <authorList>
            <person name="Subhash Y."/>
            <person name="Ramana C."/>
        </authorList>
    </citation>
    <scope>NUCLEOTIDE SEQUENCE [LARGE SCALE GENOMIC DNA]</scope>
    <source>
        <strain evidence="2 3">JC280</strain>
    </source>
</reference>
<protein>
    <submittedName>
        <fullName evidence="2">Uncharacterized protein</fullName>
    </submittedName>
</protein>
<evidence type="ECO:0000256" key="1">
    <source>
        <dbReference type="SAM" id="MobiDB-lite"/>
    </source>
</evidence>
<evidence type="ECO:0000313" key="3">
    <source>
        <dbReference type="Proteomes" id="UP000094828"/>
    </source>
</evidence>
<name>A0A1C3EJZ9_9PLAN</name>
<accession>A0A1C3EJZ9</accession>
<organism evidence="2 3">
    <name type="scientific">Planctopirus hydrillae</name>
    <dbReference type="NCBI Taxonomy" id="1841610"/>
    <lineage>
        <taxon>Bacteria</taxon>
        <taxon>Pseudomonadati</taxon>
        <taxon>Planctomycetota</taxon>
        <taxon>Planctomycetia</taxon>
        <taxon>Planctomycetales</taxon>
        <taxon>Planctomycetaceae</taxon>
        <taxon>Planctopirus</taxon>
    </lineage>
</organism>
<dbReference type="Proteomes" id="UP000094828">
    <property type="component" value="Unassembled WGS sequence"/>
</dbReference>
<gene>
    <name evidence="2" type="ORF">A6X21_18580</name>
</gene>
<dbReference type="AlphaFoldDB" id="A0A1C3EJZ9"/>
<keyword evidence="3" id="KW-1185">Reference proteome</keyword>
<evidence type="ECO:0000313" key="2">
    <source>
        <dbReference type="EMBL" id="ODA33554.1"/>
    </source>
</evidence>
<feature type="region of interest" description="Disordered" evidence="1">
    <location>
        <begin position="32"/>
        <end position="54"/>
    </location>
</feature>
<feature type="compositionally biased region" description="Basic and acidic residues" evidence="1">
    <location>
        <begin position="40"/>
        <end position="49"/>
    </location>
</feature>
<proteinExistence type="predicted"/>